<proteinExistence type="predicted"/>
<dbReference type="EMBL" id="MT144464">
    <property type="protein sequence ID" value="QJA53935.1"/>
    <property type="molecule type" value="Genomic_DNA"/>
</dbReference>
<gene>
    <name evidence="1" type="ORF">TM448A04213_0002</name>
</gene>
<name>A0A6H2A346_9ZZZZ</name>
<dbReference type="AlphaFoldDB" id="A0A6H2A346"/>
<organism evidence="1">
    <name type="scientific">viral metagenome</name>
    <dbReference type="NCBI Taxonomy" id="1070528"/>
    <lineage>
        <taxon>unclassified sequences</taxon>
        <taxon>metagenomes</taxon>
        <taxon>organismal metagenomes</taxon>
    </lineage>
</organism>
<evidence type="ECO:0000313" key="1">
    <source>
        <dbReference type="EMBL" id="QJA53935.1"/>
    </source>
</evidence>
<accession>A0A6H2A346</accession>
<reference evidence="1" key="1">
    <citation type="submission" date="2020-03" db="EMBL/GenBank/DDBJ databases">
        <title>The deep terrestrial virosphere.</title>
        <authorList>
            <person name="Holmfeldt K."/>
            <person name="Nilsson E."/>
            <person name="Simone D."/>
            <person name="Lopez-Fernandez M."/>
            <person name="Wu X."/>
            <person name="de Brujin I."/>
            <person name="Lundin D."/>
            <person name="Andersson A."/>
            <person name="Bertilsson S."/>
            <person name="Dopson M."/>
        </authorList>
    </citation>
    <scope>NUCLEOTIDE SEQUENCE</scope>
    <source>
        <strain evidence="1">TM448A04213</strain>
    </source>
</reference>
<protein>
    <submittedName>
        <fullName evidence="1">Uncharacterized protein</fullName>
    </submittedName>
</protein>
<sequence length="107" mass="12067">MKYCVQANLIQETPASRDTLNKDIQSRIGGKKLWGDAVNSNSQDMDGSPNNTIVIRFDNEADMDDLFDFISEKMVKIPVLKGSVSKHVCYHDEQPSKLCEILDSFVK</sequence>